<comment type="subcellular location">
    <subcellularLocation>
        <location evidence="1">Membrane</location>
        <topology evidence="1">Single-pass membrane protein</topology>
    </subcellularLocation>
</comment>
<dbReference type="InterPro" id="IPR002401">
    <property type="entry name" value="Cyt_P450_E_grp-I"/>
</dbReference>
<keyword evidence="10" id="KW-1185">Reference proteome</keyword>
<evidence type="ECO:0000256" key="3">
    <source>
        <dbReference type="ARBA" id="ARBA00022692"/>
    </source>
</evidence>
<dbReference type="EMBL" id="JAYMYS010000006">
    <property type="protein sequence ID" value="KAK7390172.1"/>
    <property type="molecule type" value="Genomic_DNA"/>
</dbReference>
<evidence type="ECO:0000313" key="9">
    <source>
        <dbReference type="EMBL" id="KAK7390172.1"/>
    </source>
</evidence>
<organism evidence="9 10">
    <name type="scientific">Psophocarpus tetragonolobus</name>
    <name type="common">Winged bean</name>
    <name type="synonym">Dolichos tetragonolobus</name>
    <dbReference type="NCBI Taxonomy" id="3891"/>
    <lineage>
        <taxon>Eukaryota</taxon>
        <taxon>Viridiplantae</taxon>
        <taxon>Streptophyta</taxon>
        <taxon>Embryophyta</taxon>
        <taxon>Tracheophyta</taxon>
        <taxon>Spermatophyta</taxon>
        <taxon>Magnoliopsida</taxon>
        <taxon>eudicotyledons</taxon>
        <taxon>Gunneridae</taxon>
        <taxon>Pentapetalae</taxon>
        <taxon>rosids</taxon>
        <taxon>fabids</taxon>
        <taxon>Fabales</taxon>
        <taxon>Fabaceae</taxon>
        <taxon>Papilionoideae</taxon>
        <taxon>50 kb inversion clade</taxon>
        <taxon>NPAAA clade</taxon>
        <taxon>indigoferoid/millettioid clade</taxon>
        <taxon>Phaseoleae</taxon>
        <taxon>Psophocarpus</taxon>
    </lineage>
</organism>
<dbReference type="PROSITE" id="PS00086">
    <property type="entry name" value="CYTOCHROME_P450"/>
    <property type="match status" value="1"/>
</dbReference>
<dbReference type="GO" id="GO:0005506">
    <property type="term" value="F:iron ion binding"/>
    <property type="evidence" value="ECO:0007669"/>
    <property type="project" value="InterPro"/>
</dbReference>
<gene>
    <name evidence="9" type="ORF">VNO78_25471</name>
</gene>
<dbReference type="Proteomes" id="UP001386955">
    <property type="component" value="Unassembled WGS sequence"/>
</dbReference>
<dbReference type="AlphaFoldDB" id="A0AAN9S769"/>
<comment type="cofactor">
    <cofactor evidence="7">
        <name>heme</name>
        <dbReference type="ChEBI" id="CHEBI:30413"/>
    </cofactor>
</comment>
<dbReference type="InterPro" id="IPR050193">
    <property type="entry name" value="Cytochrome_P450_71"/>
</dbReference>
<sequence length="214" mass="24901">MRGLHGRLKRICNDLDKFYEEVIDKHMDPNRKSMEKENIVDVLLQLKKQRSFSVDLTNDHIKADMLVAATDTRAATPVWAMTALLKNPSVMKKVQAEIRTLYMGMLSINRDSAAWKDPEEFLPKRFFNSTIDFRGQDFELIPFGTGRRMCPGMPMAFASLDLILANLLNSFDWELPEGMTEKDIHLKCCQELHNIRRILSMFWLNIKPRSSKMY</sequence>
<reference evidence="9 10" key="1">
    <citation type="submission" date="2024-01" db="EMBL/GenBank/DDBJ databases">
        <title>The genomes of 5 underutilized Papilionoideae crops provide insights into root nodulation and disease resistanc.</title>
        <authorList>
            <person name="Jiang F."/>
        </authorList>
    </citation>
    <scope>NUCLEOTIDE SEQUENCE [LARGE SCALE GENOMIC DNA]</scope>
    <source>
        <strain evidence="9">DUOXIRENSHENG_FW03</strain>
        <tissue evidence="9">Leaves</tissue>
    </source>
</reference>
<comment type="caution">
    <text evidence="9">The sequence shown here is derived from an EMBL/GenBank/DDBJ whole genome shotgun (WGS) entry which is preliminary data.</text>
</comment>
<protein>
    <recommendedName>
        <fullName evidence="11">Cytochrome P450</fullName>
    </recommendedName>
</protein>
<evidence type="ECO:0000256" key="1">
    <source>
        <dbReference type="ARBA" id="ARBA00004167"/>
    </source>
</evidence>
<evidence type="ECO:0000256" key="5">
    <source>
        <dbReference type="ARBA" id="ARBA00023002"/>
    </source>
</evidence>
<dbReference type="PRINTS" id="PR00463">
    <property type="entry name" value="EP450I"/>
</dbReference>
<dbReference type="PANTHER" id="PTHR47956">
    <property type="entry name" value="CYTOCHROME P450 71B11-RELATED"/>
    <property type="match status" value="1"/>
</dbReference>
<feature type="binding site" description="axial binding residue" evidence="7">
    <location>
        <position position="150"/>
    </location>
    <ligand>
        <name>heme</name>
        <dbReference type="ChEBI" id="CHEBI:30413"/>
    </ligand>
    <ligandPart>
        <name>Fe</name>
        <dbReference type="ChEBI" id="CHEBI:18248"/>
    </ligandPart>
</feature>
<evidence type="ECO:0008006" key="11">
    <source>
        <dbReference type="Google" id="ProtNLM"/>
    </source>
</evidence>
<dbReference type="GO" id="GO:0016020">
    <property type="term" value="C:membrane"/>
    <property type="evidence" value="ECO:0007669"/>
    <property type="project" value="UniProtKB-SubCell"/>
</dbReference>
<evidence type="ECO:0000313" key="10">
    <source>
        <dbReference type="Proteomes" id="UP001386955"/>
    </source>
</evidence>
<accession>A0AAN9S769</accession>
<dbReference type="PRINTS" id="PR00385">
    <property type="entry name" value="P450"/>
</dbReference>
<keyword evidence="5 8" id="KW-0560">Oxidoreductase</keyword>
<dbReference type="GO" id="GO:0004497">
    <property type="term" value="F:monooxygenase activity"/>
    <property type="evidence" value="ECO:0007669"/>
    <property type="project" value="UniProtKB-KW"/>
</dbReference>
<dbReference type="SUPFAM" id="SSF48264">
    <property type="entry name" value="Cytochrome P450"/>
    <property type="match status" value="1"/>
</dbReference>
<dbReference type="InterPro" id="IPR017972">
    <property type="entry name" value="Cyt_P450_CS"/>
</dbReference>
<evidence type="ECO:0000256" key="4">
    <source>
        <dbReference type="ARBA" id="ARBA00022989"/>
    </source>
</evidence>
<proteinExistence type="inferred from homology"/>
<keyword evidence="3" id="KW-0812">Transmembrane</keyword>
<evidence type="ECO:0000256" key="7">
    <source>
        <dbReference type="PIRSR" id="PIRSR602401-1"/>
    </source>
</evidence>
<comment type="similarity">
    <text evidence="2 8">Belongs to the cytochrome P450 family.</text>
</comment>
<keyword evidence="7 8" id="KW-0349">Heme</keyword>
<keyword evidence="4" id="KW-1133">Transmembrane helix</keyword>
<dbReference type="GO" id="GO:0016705">
    <property type="term" value="F:oxidoreductase activity, acting on paired donors, with incorporation or reduction of molecular oxygen"/>
    <property type="evidence" value="ECO:0007669"/>
    <property type="project" value="InterPro"/>
</dbReference>
<name>A0AAN9S769_PSOTE</name>
<dbReference type="GO" id="GO:0020037">
    <property type="term" value="F:heme binding"/>
    <property type="evidence" value="ECO:0007669"/>
    <property type="project" value="InterPro"/>
</dbReference>
<dbReference type="InterPro" id="IPR001128">
    <property type="entry name" value="Cyt_P450"/>
</dbReference>
<evidence type="ECO:0000256" key="6">
    <source>
        <dbReference type="ARBA" id="ARBA00023136"/>
    </source>
</evidence>
<keyword evidence="8" id="KW-0503">Monooxygenase</keyword>
<evidence type="ECO:0000256" key="2">
    <source>
        <dbReference type="ARBA" id="ARBA00010617"/>
    </source>
</evidence>
<keyword evidence="7 8" id="KW-0408">Iron</keyword>
<evidence type="ECO:0000256" key="8">
    <source>
        <dbReference type="RuleBase" id="RU000461"/>
    </source>
</evidence>
<keyword evidence="6" id="KW-0472">Membrane</keyword>
<dbReference type="Pfam" id="PF00067">
    <property type="entry name" value="p450"/>
    <property type="match status" value="2"/>
</dbReference>
<dbReference type="InterPro" id="IPR036396">
    <property type="entry name" value="Cyt_P450_sf"/>
</dbReference>
<dbReference type="PANTHER" id="PTHR47956:SF26">
    <property type="entry name" value="CYTOCHROME P450 FAMILY 71 PROTEIN"/>
    <property type="match status" value="1"/>
</dbReference>
<dbReference type="Gene3D" id="1.10.630.10">
    <property type="entry name" value="Cytochrome P450"/>
    <property type="match status" value="2"/>
</dbReference>
<keyword evidence="7 8" id="KW-0479">Metal-binding</keyword>